<dbReference type="GO" id="GO:0032454">
    <property type="term" value="F:histone H3K9 demethylase activity"/>
    <property type="evidence" value="ECO:0007669"/>
    <property type="project" value="InterPro"/>
</dbReference>
<dbReference type="SUPFAM" id="SSF51197">
    <property type="entry name" value="Clavaminate synthase-like"/>
    <property type="match status" value="1"/>
</dbReference>
<dbReference type="InterPro" id="IPR003347">
    <property type="entry name" value="JmjC_dom"/>
</dbReference>
<dbReference type="InterPro" id="IPR045109">
    <property type="entry name" value="LSDs-like"/>
</dbReference>
<evidence type="ECO:0000259" key="4">
    <source>
        <dbReference type="PROSITE" id="PS51184"/>
    </source>
</evidence>
<evidence type="ECO:0000313" key="5">
    <source>
        <dbReference type="EMBL" id="QDF21461.1"/>
    </source>
</evidence>
<name>A0A4Y6EQZ3_9BILA</name>
<keyword evidence="3" id="KW-0539">Nucleus</keyword>
<keyword evidence="5" id="KW-0808">Transferase</keyword>
<dbReference type="GO" id="GO:0008168">
    <property type="term" value="F:methyltransferase activity"/>
    <property type="evidence" value="ECO:0007669"/>
    <property type="project" value="UniProtKB-KW"/>
</dbReference>
<reference evidence="5" key="1">
    <citation type="submission" date="2018-11" db="EMBL/GenBank/DDBJ databases">
        <authorList>
            <person name="Kim M.-S."/>
            <person name="Lee Y.-H."/>
            <person name="Lee J.-S."/>
        </authorList>
    </citation>
    <scope>NUCLEOTIDE SEQUENCE</scope>
</reference>
<feature type="domain" description="JmjC" evidence="4">
    <location>
        <begin position="390"/>
        <end position="614"/>
    </location>
</feature>
<evidence type="ECO:0000256" key="1">
    <source>
        <dbReference type="ARBA" id="ARBA00004123"/>
    </source>
</evidence>
<dbReference type="GO" id="GO:0031490">
    <property type="term" value="F:chromatin DNA binding"/>
    <property type="evidence" value="ECO:0007669"/>
    <property type="project" value="TreeGrafter"/>
</dbReference>
<dbReference type="Gene3D" id="2.60.120.650">
    <property type="entry name" value="Cupin"/>
    <property type="match status" value="1"/>
</dbReference>
<dbReference type="AlphaFoldDB" id="A0A4Y6EQZ3"/>
<dbReference type="Pfam" id="PF02373">
    <property type="entry name" value="JmjC"/>
    <property type="match status" value="1"/>
</dbReference>
<evidence type="ECO:0000256" key="2">
    <source>
        <dbReference type="ARBA" id="ARBA00022723"/>
    </source>
</evidence>
<protein>
    <submittedName>
        <fullName evidence="5">Lysine-specific demethylase 3A</fullName>
    </submittedName>
</protein>
<dbReference type="GO" id="GO:0032259">
    <property type="term" value="P:methylation"/>
    <property type="evidence" value="ECO:0007669"/>
    <property type="project" value="UniProtKB-KW"/>
</dbReference>
<proteinExistence type="evidence at transcript level"/>
<sequence>MSESFDCISDCSEFSKKSRAPDHTTNTNKKFKISENDTKIQDAKCICIANKYNDLDMCRECTLSLDKNYNLEDDECRFNGWRRLKIVNTKFCEFFDFLQESDSSEKDKNIWDLVCDYNKISPDETHKILAYIGKNFEKLIEDEIKFRQKFEKNSTWKKMLMHSRELCDKCSTTIFNGHMACGSCGFIVCIDCFELRSRNLKLNDKIRSNRDQYSWLHCYKYNFELKKIIKKAHSPSDMLYVQFIPSQILNKIYFIYKNRMASINKTGHTSQLKSSYLTLDSFTQNSLVDDEILTDIFEKEWHSKRPIVVKNLHKSLNEKLWTPDSFSSEFGHLEINLVNCRNNRIVPKVLLKKFWSGFSNLEERPCDHKGRKMVLKLKDWPSSDDFKHFLPSRYEDLMKNLPVKKFTQRNGTYNLVSYLPDFFCLPDLGPKLYIAYSSAETPREGTTNLHVDISDAVNLMVYVSDLDTNSEPNDLSEKKMLKVLKDSNCLQEHIDRYLNNEKPGALWHIFKPNDADNIRTFLSLRDIKREKEIVNGNDPIHDQTNYLNKKMIEDLKSEYNVEVFTIVQFLGDAIFIPSGAPHQVRNLSSCIKVAGDFVTPHGITDCLLLTEQIRELSENHINHEDKLQVKNIIYHGVKMCLSVLNENDNRPKELH</sequence>
<evidence type="ECO:0000256" key="3">
    <source>
        <dbReference type="ARBA" id="ARBA00023242"/>
    </source>
</evidence>
<dbReference type="EMBL" id="MK234837">
    <property type="protein sequence ID" value="QDF21461.1"/>
    <property type="molecule type" value="mRNA"/>
</dbReference>
<dbReference type="GO" id="GO:0000785">
    <property type="term" value="C:chromatin"/>
    <property type="evidence" value="ECO:0007669"/>
    <property type="project" value="TreeGrafter"/>
</dbReference>
<comment type="subcellular location">
    <subcellularLocation>
        <location evidence="1">Nucleus</location>
    </subcellularLocation>
</comment>
<dbReference type="PANTHER" id="PTHR12549">
    <property type="entry name" value="JMJC DOMAIN-CONTAINING HISTONE DEMETHYLATION PROTEIN"/>
    <property type="match status" value="1"/>
</dbReference>
<dbReference type="SMART" id="SM00558">
    <property type="entry name" value="JmjC"/>
    <property type="match status" value="1"/>
</dbReference>
<dbReference type="GO" id="GO:0046872">
    <property type="term" value="F:metal ion binding"/>
    <property type="evidence" value="ECO:0007669"/>
    <property type="project" value="UniProtKB-KW"/>
</dbReference>
<dbReference type="PROSITE" id="PS51184">
    <property type="entry name" value="JMJC"/>
    <property type="match status" value="1"/>
</dbReference>
<keyword evidence="5" id="KW-0489">Methyltransferase</keyword>
<accession>A0A4Y6EQZ3</accession>
<dbReference type="PANTHER" id="PTHR12549:SF38">
    <property type="entry name" value="JMJC DOMAIN-CONTAINING HISTONE DEMETHYLASE 2, ISOFORM A"/>
    <property type="match status" value="1"/>
</dbReference>
<keyword evidence="2" id="KW-0479">Metal-binding</keyword>
<dbReference type="GO" id="GO:0003712">
    <property type="term" value="F:transcription coregulator activity"/>
    <property type="evidence" value="ECO:0007669"/>
    <property type="project" value="TreeGrafter"/>
</dbReference>
<dbReference type="GO" id="GO:0006357">
    <property type="term" value="P:regulation of transcription by RNA polymerase II"/>
    <property type="evidence" value="ECO:0007669"/>
    <property type="project" value="TreeGrafter"/>
</dbReference>
<organism evidence="5">
    <name type="scientific">Brachionus koreanus</name>
    <dbReference type="NCBI Taxonomy" id="1199090"/>
    <lineage>
        <taxon>Eukaryota</taxon>
        <taxon>Metazoa</taxon>
        <taxon>Spiralia</taxon>
        <taxon>Gnathifera</taxon>
        <taxon>Rotifera</taxon>
        <taxon>Eurotatoria</taxon>
        <taxon>Monogononta</taxon>
        <taxon>Pseudotrocha</taxon>
        <taxon>Ploima</taxon>
        <taxon>Brachionidae</taxon>
        <taxon>Brachionus</taxon>
    </lineage>
</organism>
<dbReference type="GO" id="GO:0000118">
    <property type="term" value="C:histone deacetylase complex"/>
    <property type="evidence" value="ECO:0007669"/>
    <property type="project" value="TreeGrafter"/>
</dbReference>